<dbReference type="AlphaFoldDB" id="A0A2P6MYP9"/>
<evidence type="ECO:0000256" key="1">
    <source>
        <dbReference type="ARBA" id="ARBA00004123"/>
    </source>
</evidence>
<dbReference type="InterPro" id="IPR038751">
    <property type="entry name" value="INTS8"/>
</dbReference>
<proteinExistence type="inferred from homology"/>
<keyword evidence="8" id="KW-1185">Reference proteome</keyword>
<dbReference type="GO" id="GO:0032039">
    <property type="term" value="C:integrator complex"/>
    <property type="evidence" value="ECO:0007669"/>
    <property type="project" value="TreeGrafter"/>
</dbReference>
<dbReference type="OrthoDB" id="15050at2759"/>
<comment type="caution">
    <text evidence="7">The sequence shown here is derived from an EMBL/GenBank/DDBJ whole genome shotgun (WGS) entry which is preliminary data.</text>
</comment>
<organism evidence="7 8">
    <name type="scientific">Planoprotostelium fungivorum</name>
    <dbReference type="NCBI Taxonomy" id="1890364"/>
    <lineage>
        <taxon>Eukaryota</taxon>
        <taxon>Amoebozoa</taxon>
        <taxon>Evosea</taxon>
        <taxon>Variosea</taxon>
        <taxon>Cavosteliida</taxon>
        <taxon>Cavosteliaceae</taxon>
        <taxon>Planoprotostelium</taxon>
    </lineage>
</organism>
<evidence type="ECO:0000256" key="4">
    <source>
        <dbReference type="ARBA" id="ARBA00022454"/>
    </source>
</evidence>
<evidence type="ECO:0000256" key="2">
    <source>
        <dbReference type="ARBA" id="ARBA00004286"/>
    </source>
</evidence>
<keyword evidence="5" id="KW-0539">Nucleus</keyword>
<dbReference type="InterPro" id="IPR057980">
    <property type="entry name" value="TPR_INTS8"/>
</dbReference>
<evidence type="ECO:0000256" key="3">
    <source>
        <dbReference type="ARBA" id="ARBA00007147"/>
    </source>
</evidence>
<evidence type="ECO:0000259" key="6">
    <source>
        <dbReference type="Pfam" id="PF25756"/>
    </source>
</evidence>
<accession>A0A2P6MYP9</accession>
<dbReference type="Pfam" id="PF25756">
    <property type="entry name" value="TPR_INTS8"/>
    <property type="match status" value="1"/>
</dbReference>
<dbReference type="PANTHER" id="PTHR13350">
    <property type="entry name" value="INTEGRATOR COMPLEX SUBUNIT 8"/>
    <property type="match status" value="1"/>
</dbReference>
<sequence>MITSSIVYQYDAEKNIDRATSVFDFLLQPELLTKHLAAIQDGSASNPTGMEMIKLFYKQCISIVNKPSSVAQAAPLVAAGSMGLNRPGLTTEARDRVHLLRKLSAQVMVTLQYGLEEIENQLPIEFQRQLLLDACNFSPDTSETFTVTYHRWIVRSVTRRPRLLRSEDPDAMDKEVNPFSTDVNDTEHAITQKTVQDSAERLHRYISQPHKDDTSAASIVRAACDLGEYLFVAHDLPTPQSSVAFIPFSLPTLSVDASTAFDIALKGHVILPAPQRENIDVEKVKAYLTALGADSPSNRGEVKERVKHLTSGNVGQICETLMADLEIRFCGMSEALSHSMRWRPLTDGKLDEISRERVYICNVIYDVLSRPNHLRLPRCLSDPSYAEQNPEILRFFLQQCRQVVSLGGMTEDNANKIRAYIESLYPSLGKAFSGFSQEFPQLLINLPSTMRQENNGNDKRGGTELKIQNKYRKIWSTTLQDLPASPSFRELNPARQASVLVERAHVLCKEGCYEESKNVLRKLTEISVPPALVSSVKFMENKIEFSEENSNKKDVCDHLIETMSQYGLPQDRTFLESLTGDIITWGKPEQIAQFCATFQKQVEKAKESNERRDEQQTAYQHKILGITQTLSQLQNHLTEYHRIGKSPANPDEVNPLWKGIDVSFDNLVGHLVPLTATSYSKNLHSVNIPNIEWNCKRGILSYMGNRDNCSLVENLASLFTAGIQVIRKARKGALNEYYAERMGDLFSQFYNGSAAGNRRFRFLLENNEAMIYELLRHTLQRLIHLQPANSKWHYALGDSYLDLDDFNISGGHSHHKDTWKQRHSISSYLTGLSLDVGFCDSTTTVTRDFNLVVKRLSASLVAVREFVPAMVFYQFLSPVDYTRLFSIVQDHFSLLDPTWFPYIWEVPVLESLIETSILNVSLTEEAIYAKTRDEKKLSLLNHLISNAALNQHNSPETKENYVNQQKSNFLKVFTRKFNE</sequence>
<name>A0A2P6MYP9_9EUKA</name>
<evidence type="ECO:0000313" key="8">
    <source>
        <dbReference type="Proteomes" id="UP000241769"/>
    </source>
</evidence>
<protein>
    <recommendedName>
        <fullName evidence="6">INTS8 TPR repeats domain-containing protein</fullName>
    </recommendedName>
</protein>
<dbReference type="STRING" id="1890364.A0A2P6MYP9"/>
<comment type="similarity">
    <text evidence="3">Belongs to the Integrator subunit 8 family.</text>
</comment>
<dbReference type="GO" id="GO:0034472">
    <property type="term" value="P:snRNA 3'-end processing"/>
    <property type="evidence" value="ECO:0007669"/>
    <property type="project" value="InterPro"/>
</dbReference>
<evidence type="ECO:0000313" key="7">
    <source>
        <dbReference type="EMBL" id="PRP76818.1"/>
    </source>
</evidence>
<comment type="subcellular location">
    <subcellularLocation>
        <location evidence="2">Chromosome</location>
    </subcellularLocation>
    <subcellularLocation>
        <location evidence="1">Nucleus</location>
    </subcellularLocation>
</comment>
<reference evidence="7 8" key="1">
    <citation type="journal article" date="2018" name="Genome Biol. Evol.">
        <title>Multiple Roots of Fruiting Body Formation in Amoebozoa.</title>
        <authorList>
            <person name="Hillmann F."/>
            <person name="Forbes G."/>
            <person name="Novohradska S."/>
            <person name="Ferling I."/>
            <person name="Riege K."/>
            <person name="Groth M."/>
            <person name="Westermann M."/>
            <person name="Marz M."/>
            <person name="Spaller T."/>
            <person name="Winckler T."/>
            <person name="Schaap P."/>
            <person name="Glockner G."/>
        </authorList>
    </citation>
    <scope>NUCLEOTIDE SEQUENCE [LARGE SCALE GENOMIC DNA]</scope>
    <source>
        <strain evidence="7 8">Jena</strain>
    </source>
</reference>
<dbReference type="InParanoid" id="A0A2P6MYP9"/>
<dbReference type="Proteomes" id="UP000241769">
    <property type="component" value="Unassembled WGS sequence"/>
</dbReference>
<keyword evidence="4" id="KW-0158">Chromosome</keyword>
<dbReference type="EMBL" id="MDYQ01000299">
    <property type="protein sequence ID" value="PRP76818.1"/>
    <property type="molecule type" value="Genomic_DNA"/>
</dbReference>
<dbReference type="GO" id="GO:0005694">
    <property type="term" value="C:chromosome"/>
    <property type="evidence" value="ECO:0007669"/>
    <property type="project" value="UniProtKB-SubCell"/>
</dbReference>
<feature type="domain" description="INTS8 TPR repeats" evidence="6">
    <location>
        <begin position="713"/>
        <end position="976"/>
    </location>
</feature>
<evidence type="ECO:0000256" key="5">
    <source>
        <dbReference type="ARBA" id="ARBA00023242"/>
    </source>
</evidence>
<dbReference type="PANTHER" id="PTHR13350:SF1">
    <property type="entry name" value="INTEGRATOR COMPLEX SUBUNIT 8"/>
    <property type="match status" value="1"/>
</dbReference>
<gene>
    <name evidence="7" type="ORF">PROFUN_14858</name>
</gene>